<evidence type="ECO:0000259" key="9">
    <source>
        <dbReference type="PROSITE" id="PS51918"/>
    </source>
</evidence>
<dbReference type="PROSITE" id="PS51449">
    <property type="entry name" value="MTTASE_N"/>
    <property type="match status" value="1"/>
</dbReference>
<dbReference type="SMART" id="SM00729">
    <property type="entry name" value="Elp3"/>
    <property type="match status" value="1"/>
</dbReference>
<dbReference type="CDD" id="cd01335">
    <property type="entry name" value="Radical_SAM"/>
    <property type="match status" value="1"/>
</dbReference>
<dbReference type="SFLD" id="SFLDG01082">
    <property type="entry name" value="B12-binding_domain_containing"/>
    <property type="match status" value="1"/>
</dbReference>
<evidence type="ECO:0000256" key="3">
    <source>
        <dbReference type="ARBA" id="ARBA00022679"/>
    </source>
</evidence>
<dbReference type="PANTHER" id="PTHR11918:SF45">
    <property type="entry name" value="THREONYLCARBAMOYLADENOSINE TRNA METHYLTHIOTRANSFERASE"/>
    <property type="match status" value="1"/>
</dbReference>
<dbReference type="Pfam" id="PF04055">
    <property type="entry name" value="Radical_SAM"/>
    <property type="match status" value="1"/>
</dbReference>
<evidence type="ECO:0000256" key="2">
    <source>
        <dbReference type="ARBA" id="ARBA00022485"/>
    </source>
</evidence>
<dbReference type="InterPro" id="IPR007197">
    <property type="entry name" value="rSAM"/>
</dbReference>
<dbReference type="PANTHER" id="PTHR11918">
    <property type="entry name" value="RADICAL SAM PROTEINS"/>
    <property type="match status" value="1"/>
</dbReference>
<comment type="cofactor">
    <cofactor evidence="1">
        <name>[4Fe-4S] cluster</name>
        <dbReference type="ChEBI" id="CHEBI:49883"/>
    </cofactor>
</comment>
<evidence type="ECO:0000256" key="4">
    <source>
        <dbReference type="ARBA" id="ARBA00022691"/>
    </source>
</evidence>
<dbReference type="AlphaFoldDB" id="A0A926IEF7"/>
<dbReference type="RefSeq" id="WP_249333459.1">
    <property type="nucleotide sequence ID" value="NZ_JACRSY010000027.1"/>
</dbReference>
<dbReference type="GO" id="GO:0035598">
    <property type="term" value="F:tRNA (N(6)-L-threonylcarbamoyladenosine(37)-C(2))-methylthiotransferase activity"/>
    <property type="evidence" value="ECO:0007669"/>
    <property type="project" value="TreeGrafter"/>
</dbReference>
<sequence>MKYFIKELSCLNRRDEIKILCRKLDAIGYEQVFAPEESDLSFIYTCGSVDTFVSRSAKTIEEFVKKYKEQKVIVCGCLPATCPDLLKRIFGGVTCTPTDFSALSDACDIQMTREDMKEVISSYDENMQISNIVVVKGCVRKCSYCVISRGVGSIMSKSLEKIEIEIIDQLSKGVKRFQLLGDSVGDYGIDIGLSIEDLLKRIDAIDEKFEIYIRDFHPFMFLKYYDTIRELVKKKRLVSLEVPIQSGSERILKLMNRPVDVTKLKEKLIEIAQYDCKLGTDLIVGFPSETDEDFDMTMDFIKKVHFSSISVNVYSDQPNTISSKMPEKVNKKKIFTRCMMIHDNGLNAENQEYMEYQIGKIFKVEKIANDFEFNI</sequence>
<keyword evidence="3" id="KW-0808">Transferase</keyword>
<keyword evidence="5" id="KW-0479">Metal-binding</keyword>
<keyword evidence="6" id="KW-0408">Iron</keyword>
<evidence type="ECO:0000256" key="1">
    <source>
        <dbReference type="ARBA" id="ARBA00001966"/>
    </source>
</evidence>
<dbReference type="InterPro" id="IPR020612">
    <property type="entry name" value="Methylthiotransferase_CS"/>
</dbReference>
<keyword evidence="2" id="KW-0004">4Fe-4S</keyword>
<organism evidence="10 11">
    <name type="scientific">Zhenhengia yiwuensis</name>
    <dbReference type="NCBI Taxonomy" id="2763666"/>
    <lineage>
        <taxon>Bacteria</taxon>
        <taxon>Bacillati</taxon>
        <taxon>Bacillota</taxon>
        <taxon>Clostridia</taxon>
        <taxon>Lachnospirales</taxon>
        <taxon>Lachnospiraceae</taxon>
        <taxon>Zhenhengia</taxon>
    </lineage>
</organism>
<dbReference type="InterPro" id="IPR023404">
    <property type="entry name" value="rSAM_horseshoe"/>
</dbReference>
<dbReference type="InterPro" id="IPR058240">
    <property type="entry name" value="rSAM_sf"/>
</dbReference>
<dbReference type="InterPro" id="IPR013848">
    <property type="entry name" value="Methylthiotransferase_N"/>
</dbReference>
<feature type="domain" description="MTTase N-terminal" evidence="8">
    <location>
        <begin position="1"/>
        <end position="108"/>
    </location>
</feature>
<reference evidence="10" key="1">
    <citation type="submission" date="2020-08" db="EMBL/GenBank/DDBJ databases">
        <title>Genome public.</title>
        <authorList>
            <person name="Liu C."/>
            <person name="Sun Q."/>
        </authorList>
    </citation>
    <scope>NUCLEOTIDE SEQUENCE</scope>
    <source>
        <strain evidence="10">NSJ-12</strain>
    </source>
</reference>
<comment type="caution">
    <text evidence="10">The sequence shown here is derived from an EMBL/GenBank/DDBJ whole genome shotgun (WGS) entry which is preliminary data.</text>
</comment>
<evidence type="ECO:0000313" key="10">
    <source>
        <dbReference type="EMBL" id="MBC8580747.1"/>
    </source>
</evidence>
<dbReference type="Proteomes" id="UP000655830">
    <property type="component" value="Unassembled WGS sequence"/>
</dbReference>
<proteinExistence type="predicted"/>
<dbReference type="EMBL" id="JACRSY010000027">
    <property type="protein sequence ID" value="MBC8580747.1"/>
    <property type="molecule type" value="Genomic_DNA"/>
</dbReference>
<evidence type="ECO:0000256" key="7">
    <source>
        <dbReference type="ARBA" id="ARBA00023014"/>
    </source>
</evidence>
<gene>
    <name evidence="10" type="ORF">H8718_14595</name>
</gene>
<dbReference type="GO" id="GO:0051539">
    <property type="term" value="F:4 iron, 4 sulfur cluster binding"/>
    <property type="evidence" value="ECO:0007669"/>
    <property type="project" value="UniProtKB-KW"/>
</dbReference>
<protein>
    <submittedName>
        <fullName evidence="10">Radical SAM protein</fullName>
    </submittedName>
</protein>
<dbReference type="PROSITE" id="PS51918">
    <property type="entry name" value="RADICAL_SAM"/>
    <property type="match status" value="1"/>
</dbReference>
<dbReference type="InterPro" id="IPR038135">
    <property type="entry name" value="Methylthiotransferase_N_sf"/>
</dbReference>
<dbReference type="GO" id="GO:0046872">
    <property type="term" value="F:metal ion binding"/>
    <property type="evidence" value="ECO:0007669"/>
    <property type="project" value="UniProtKB-KW"/>
</dbReference>
<evidence type="ECO:0000256" key="6">
    <source>
        <dbReference type="ARBA" id="ARBA00023004"/>
    </source>
</evidence>
<dbReference type="InterPro" id="IPR006638">
    <property type="entry name" value="Elp3/MiaA/NifB-like_rSAM"/>
</dbReference>
<evidence type="ECO:0000313" key="11">
    <source>
        <dbReference type="Proteomes" id="UP000655830"/>
    </source>
</evidence>
<dbReference type="Pfam" id="PF00919">
    <property type="entry name" value="UPF0004"/>
    <property type="match status" value="1"/>
</dbReference>
<keyword evidence="4" id="KW-0949">S-adenosyl-L-methionine</keyword>
<dbReference type="SUPFAM" id="SSF102114">
    <property type="entry name" value="Radical SAM enzymes"/>
    <property type="match status" value="1"/>
</dbReference>
<dbReference type="SFLD" id="SFLDS00029">
    <property type="entry name" value="Radical_SAM"/>
    <property type="match status" value="1"/>
</dbReference>
<evidence type="ECO:0000259" key="8">
    <source>
        <dbReference type="PROSITE" id="PS51449"/>
    </source>
</evidence>
<keyword evidence="11" id="KW-1185">Reference proteome</keyword>
<name>A0A926IEF7_9FIRM</name>
<accession>A0A926IEF7</accession>
<dbReference type="Gene3D" id="3.40.50.12160">
    <property type="entry name" value="Methylthiotransferase, N-terminal domain"/>
    <property type="match status" value="1"/>
</dbReference>
<keyword evidence="7" id="KW-0411">Iron-sulfur</keyword>
<evidence type="ECO:0000256" key="5">
    <source>
        <dbReference type="ARBA" id="ARBA00022723"/>
    </source>
</evidence>
<feature type="domain" description="Radical SAM core" evidence="9">
    <location>
        <begin position="123"/>
        <end position="352"/>
    </location>
</feature>
<dbReference type="Gene3D" id="3.80.30.20">
    <property type="entry name" value="tm_1862 like domain"/>
    <property type="match status" value="1"/>
</dbReference>
<dbReference type="PROSITE" id="PS01278">
    <property type="entry name" value="MTTASE_RADICAL"/>
    <property type="match status" value="1"/>
</dbReference>